<gene>
    <name evidence="9" type="ORF">CANARDRAFT_202617</name>
</gene>
<evidence type="ECO:0000256" key="3">
    <source>
        <dbReference type="ARBA" id="ARBA00022763"/>
    </source>
</evidence>
<evidence type="ECO:0000256" key="4">
    <source>
        <dbReference type="ARBA" id="ARBA00022801"/>
    </source>
</evidence>
<dbReference type="EMBL" id="KV453861">
    <property type="protein sequence ID" value="ODV83751.1"/>
    <property type="molecule type" value="Genomic_DNA"/>
</dbReference>
<evidence type="ECO:0000313" key="9">
    <source>
        <dbReference type="EMBL" id="ODV83751.1"/>
    </source>
</evidence>
<dbReference type="GO" id="GO:0016829">
    <property type="term" value="F:lyase activity"/>
    <property type="evidence" value="ECO:0007669"/>
    <property type="project" value="UniProtKB-KW"/>
</dbReference>
<dbReference type="GO" id="GO:0106300">
    <property type="term" value="P:protein-DNA covalent cross-linking repair"/>
    <property type="evidence" value="ECO:0007669"/>
    <property type="project" value="InterPro"/>
</dbReference>
<proteinExistence type="inferred from homology"/>
<organism evidence="9 10">
    <name type="scientific">[Candida] arabinofermentans NRRL YB-2248</name>
    <dbReference type="NCBI Taxonomy" id="983967"/>
    <lineage>
        <taxon>Eukaryota</taxon>
        <taxon>Fungi</taxon>
        <taxon>Dikarya</taxon>
        <taxon>Ascomycota</taxon>
        <taxon>Saccharomycotina</taxon>
        <taxon>Pichiomycetes</taxon>
        <taxon>Pichiales</taxon>
        <taxon>Pichiaceae</taxon>
        <taxon>Ogataea</taxon>
        <taxon>Ogataea/Candida clade</taxon>
    </lineage>
</organism>
<accession>A0A1E4SW72</accession>
<dbReference type="PANTHER" id="PTHR13604">
    <property type="entry name" value="DC12-RELATED"/>
    <property type="match status" value="1"/>
</dbReference>
<evidence type="ECO:0000256" key="5">
    <source>
        <dbReference type="ARBA" id="ARBA00023124"/>
    </source>
</evidence>
<evidence type="ECO:0008006" key="11">
    <source>
        <dbReference type="Google" id="ProtNLM"/>
    </source>
</evidence>
<dbReference type="OrthoDB" id="2111841at2759"/>
<dbReference type="InterPro" id="IPR036590">
    <property type="entry name" value="SRAP-like"/>
</dbReference>
<evidence type="ECO:0000256" key="1">
    <source>
        <dbReference type="ARBA" id="ARBA00008136"/>
    </source>
</evidence>
<keyword evidence="4" id="KW-0378">Hydrolase</keyword>
<evidence type="ECO:0000313" key="10">
    <source>
        <dbReference type="Proteomes" id="UP000094801"/>
    </source>
</evidence>
<name>A0A1E4SW72_9ASCO</name>
<keyword evidence="7" id="KW-0456">Lyase</keyword>
<comment type="similarity">
    <text evidence="1">Belongs to the SOS response-associated peptidase family.</text>
</comment>
<keyword evidence="5" id="KW-0190">Covalent protein-DNA linkage</keyword>
<evidence type="ECO:0000256" key="6">
    <source>
        <dbReference type="ARBA" id="ARBA00023125"/>
    </source>
</evidence>
<dbReference type="PANTHER" id="PTHR13604:SF0">
    <property type="entry name" value="ABASIC SITE PROCESSING PROTEIN HMCES"/>
    <property type="match status" value="1"/>
</dbReference>
<dbReference type="Proteomes" id="UP000094801">
    <property type="component" value="Unassembled WGS sequence"/>
</dbReference>
<evidence type="ECO:0000256" key="7">
    <source>
        <dbReference type="ARBA" id="ARBA00023239"/>
    </source>
</evidence>
<feature type="region of interest" description="Disordered" evidence="8">
    <location>
        <begin position="257"/>
        <end position="284"/>
    </location>
</feature>
<dbReference type="GO" id="GO:0003697">
    <property type="term" value="F:single-stranded DNA binding"/>
    <property type="evidence" value="ECO:0007669"/>
    <property type="project" value="InterPro"/>
</dbReference>
<keyword evidence="3" id="KW-0227">DNA damage</keyword>
<keyword evidence="6" id="KW-0238">DNA-binding</keyword>
<evidence type="ECO:0000256" key="2">
    <source>
        <dbReference type="ARBA" id="ARBA00022670"/>
    </source>
</evidence>
<dbReference type="InterPro" id="IPR003738">
    <property type="entry name" value="SRAP"/>
</dbReference>
<sequence length="326" mass="38048">MCGRYALDVSPDSLPDEFGKQGLHVDEVQGSDVRSHHQYNIGPMCTVPVYYCTIQNSNNHQEQHLFEKHLVQYMKWSLIPSWIHNTDQSKKTYPTFNARYEALDHSKLWKSVLHQRCVVPIRGYFEWKTYSKNQKEPYFIKRKDDTLMFLAGFYSKTTIDANEVYSFTIVTREAPKQLVWLHERMPVVLDPGTEDFSKWLEPKKKNLDDVKSYLKVYNKTNLEWYRVGSDVGNVKNEGKKLIEPFKESKNNIMSMMSTSPKKVKPEPSEANVIEDVKKEEKKQDEIIQPKTELETGIKLEKSPIPRKKRVAISDLLKGSPSKKKKI</sequence>
<dbReference type="Pfam" id="PF02586">
    <property type="entry name" value="SRAP"/>
    <property type="match status" value="1"/>
</dbReference>
<feature type="compositionally biased region" description="Basic and acidic residues" evidence="8">
    <location>
        <begin position="274"/>
        <end position="284"/>
    </location>
</feature>
<keyword evidence="2" id="KW-0645">Protease</keyword>
<dbReference type="GO" id="GO:0006508">
    <property type="term" value="P:proteolysis"/>
    <property type="evidence" value="ECO:0007669"/>
    <property type="project" value="UniProtKB-KW"/>
</dbReference>
<dbReference type="STRING" id="983967.A0A1E4SW72"/>
<dbReference type="GO" id="GO:0008233">
    <property type="term" value="F:peptidase activity"/>
    <property type="evidence" value="ECO:0007669"/>
    <property type="project" value="UniProtKB-KW"/>
</dbReference>
<evidence type="ECO:0000256" key="8">
    <source>
        <dbReference type="SAM" id="MobiDB-lite"/>
    </source>
</evidence>
<keyword evidence="10" id="KW-1185">Reference proteome</keyword>
<reference evidence="10" key="1">
    <citation type="submission" date="2016-04" db="EMBL/GenBank/DDBJ databases">
        <title>Comparative genomics of biotechnologically important yeasts.</title>
        <authorList>
            <consortium name="DOE Joint Genome Institute"/>
            <person name="Riley R."/>
            <person name="Haridas S."/>
            <person name="Wolfe K.H."/>
            <person name="Lopes M.R."/>
            <person name="Hittinger C.T."/>
            <person name="Goker M."/>
            <person name="Salamov A."/>
            <person name="Wisecaver J."/>
            <person name="Long T.M."/>
            <person name="Aerts A.L."/>
            <person name="Barry K."/>
            <person name="Choi C."/>
            <person name="Clum A."/>
            <person name="Coughlan A.Y."/>
            <person name="Deshpande S."/>
            <person name="Douglass A.P."/>
            <person name="Hanson S.J."/>
            <person name="Klenk H.-P."/>
            <person name="Labutti K."/>
            <person name="Lapidus A."/>
            <person name="Lindquist E."/>
            <person name="Lipzen A."/>
            <person name="Meier-Kolthoff J.P."/>
            <person name="Ohm R.A."/>
            <person name="Otillar R.P."/>
            <person name="Pangilinan J."/>
            <person name="Peng Y."/>
            <person name="Rokas A."/>
            <person name="Rosa C.A."/>
            <person name="Scheuner C."/>
            <person name="Sibirny A.A."/>
            <person name="Slot J.C."/>
            <person name="Stielow J.B."/>
            <person name="Sun H."/>
            <person name="Kurtzman C.P."/>
            <person name="Blackwell M."/>
            <person name="Grigoriev I.V."/>
            <person name="Jeffries T.W."/>
        </authorList>
    </citation>
    <scope>NUCLEOTIDE SEQUENCE [LARGE SCALE GENOMIC DNA]</scope>
    <source>
        <strain evidence="10">NRRL YB-2248</strain>
    </source>
</reference>
<dbReference type="AlphaFoldDB" id="A0A1E4SW72"/>
<dbReference type="Gene3D" id="3.90.1680.10">
    <property type="entry name" value="SOS response associated peptidase-like"/>
    <property type="match status" value="1"/>
</dbReference>
<dbReference type="SUPFAM" id="SSF143081">
    <property type="entry name" value="BB1717-like"/>
    <property type="match status" value="1"/>
</dbReference>
<protein>
    <recommendedName>
        <fullName evidence="11">DUF159-domain-containing protein</fullName>
    </recommendedName>
</protein>